<dbReference type="Gene3D" id="3.90.1640.30">
    <property type="match status" value="1"/>
</dbReference>
<protein>
    <recommendedName>
        <fullName evidence="2">Single-stranded-DNA-specific exonuclease RecJ</fullName>
    </recommendedName>
</protein>
<reference evidence="9 10" key="1">
    <citation type="submission" date="2015-09" db="EMBL/GenBank/DDBJ databases">
        <title>Genome sequence of Oxobacter pfennigii DSM 3222.</title>
        <authorList>
            <person name="Poehlein A."/>
            <person name="Bengelsdorf F.R."/>
            <person name="Schiel-Bengelsdorf B."/>
            <person name="Duerre P."/>
            <person name="Daniel R."/>
        </authorList>
    </citation>
    <scope>NUCLEOTIDE SEQUENCE [LARGE SCALE GENOMIC DNA]</scope>
    <source>
        <strain evidence="9 10">DSM 3222</strain>
    </source>
</reference>
<dbReference type="GO" id="GO:0008409">
    <property type="term" value="F:5'-3' exonuclease activity"/>
    <property type="evidence" value="ECO:0007669"/>
    <property type="project" value="InterPro"/>
</dbReference>
<dbReference type="InterPro" id="IPR003156">
    <property type="entry name" value="DHHA1_dom"/>
</dbReference>
<dbReference type="GO" id="GO:0006281">
    <property type="term" value="P:DNA repair"/>
    <property type="evidence" value="ECO:0007669"/>
    <property type="project" value="InterPro"/>
</dbReference>
<comment type="caution">
    <text evidence="9">The sequence shown here is derived from an EMBL/GenBank/DDBJ whole genome shotgun (WGS) entry which is preliminary data.</text>
</comment>
<dbReference type="OrthoDB" id="9809852at2"/>
<keyword evidence="5 9" id="KW-0269">Exonuclease</keyword>
<dbReference type="RefSeq" id="WP_054874533.1">
    <property type="nucleotide sequence ID" value="NZ_LKET01000028.1"/>
</dbReference>
<evidence type="ECO:0000259" key="6">
    <source>
        <dbReference type="Pfam" id="PF01368"/>
    </source>
</evidence>
<sequence>MQKKRWIIKNKQNINNVNDALGVDSIIKNILYNRGIADEESIDKFLEPDIKKLYDPFLLPDMKEAINLIKKHIDAKGKIIIYGDYDADGITSSSILYRCFKKLKADIGFYIPSRIDEGYGLNIDAIKDIVDKGASLIITVDCGVTALDEAFYCKQKGVDIIITDHHECSEILPDALVINPKRQDSLYPFKYLAGVGVAFKLIQALASIFDLNIMDYIDLTCIGTVADIVPLLDENRIIVKYGIEAIKNTRNYGIQALLKCAEIDRDKLNTTHISFFMAPRINAIGRISDANIGVELFINDSIEKSMEIAAKLNDENKRRQQIEEAIFIEGEKLISDTYDDKDYVIVLQSDCWHMGVVGIVASRIVEKYYRPTILLNKEGKLYRGSARSIQGFNLYEALCECSDLLLKFGGHDMAAGLTLENGNLALFKEKINEIARRKILKKDLIPFINIDWELNQNDLNYELANKLELLEPFGVGNPAPVFAYKETRIHDIRTVGDKDKHLKIRLKDNKNTIDGIAFNLGHTIDEFSKNNCIDLVCEFGKNTWNGRESLQFVVKDMRKSPFKTIEENFYRSLKPVIDKMDKYKYDEIEVLTDYIIDLSLDDLMEKISNEKSLIIVNNVNILKYLLDNYSHCELLFDNDSLIINDTVILANGDLSSINAKAFHGIYILDNIFDWDFVLHEWFDNEDGINFYIVCKDVVHDVEFIESLEPSRDKLEYLFSYIKKSINRRRDKQSVETISKALSMNILSVYYCLKVLNELGTISIAALKDGFMAFRVNKELETDLSLSATIKKFDTIKENINNLKYIYQMARGYNSEY</sequence>
<accession>A0A0P8X2E9</accession>
<dbReference type="GO" id="GO:0006310">
    <property type="term" value="P:DNA recombination"/>
    <property type="evidence" value="ECO:0007669"/>
    <property type="project" value="InterPro"/>
</dbReference>
<evidence type="ECO:0000259" key="8">
    <source>
        <dbReference type="Pfam" id="PF17768"/>
    </source>
</evidence>
<keyword evidence="3" id="KW-0540">Nuclease</keyword>
<dbReference type="Pfam" id="PF01368">
    <property type="entry name" value="DHH"/>
    <property type="match status" value="1"/>
</dbReference>
<dbReference type="PANTHER" id="PTHR30255">
    <property type="entry name" value="SINGLE-STRANDED-DNA-SPECIFIC EXONUCLEASE RECJ"/>
    <property type="match status" value="1"/>
</dbReference>
<keyword evidence="4 9" id="KW-0378">Hydrolase</keyword>
<dbReference type="Gene3D" id="3.10.310.30">
    <property type="match status" value="1"/>
</dbReference>
<dbReference type="SUPFAM" id="SSF64182">
    <property type="entry name" value="DHH phosphoesterases"/>
    <property type="match status" value="1"/>
</dbReference>
<dbReference type="PATRIC" id="fig|36849.3.peg.1553"/>
<dbReference type="NCBIfam" id="TIGR00644">
    <property type="entry name" value="recJ"/>
    <property type="match status" value="1"/>
</dbReference>
<evidence type="ECO:0000256" key="2">
    <source>
        <dbReference type="ARBA" id="ARBA00019841"/>
    </source>
</evidence>
<evidence type="ECO:0000256" key="3">
    <source>
        <dbReference type="ARBA" id="ARBA00022722"/>
    </source>
</evidence>
<dbReference type="PANTHER" id="PTHR30255:SF2">
    <property type="entry name" value="SINGLE-STRANDED-DNA-SPECIFIC EXONUCLEASE RECJ"/>
    <property type="match status" value="1"/>
</dbReference>
<evidence type="ECO:0000313" key="10">
    <source>
        <dbReference type="Proteomes" id="UP000050326"/>
    </source>
</evidence>
<dbReference type="Proteomes" id="UP000050326">
    <property type="component" value="Unassembled WGS sequence"/>
</dbReference>
<evidence type="ECO:0000256" key="1">
    <source>
        <dbReference type="ARBA" id="ARBA00005915"/>
    </source>
</evidence>
<dbReference type="InterPro" id="IPR038763">
    <property type="entry name" value="DHH_sf"/>
</dbReference>
<organism evidence="9 10">
    <name type="scientific">Oxobacter pfennigii</name>
    <dbReference type="NCBI Taxonomy" id="36849"/>
    <lineage>
        <taxon>Bacteria</taxon>
        <taxon>Bacillati</taxon>
        <taxon>Bacillota</taxon>
        <taxon>Clostridia</taxon>
        <taxon>Eubacteriales</taxon>
        <taxon>Clostridiaceae</taxon>
        <taxon>Oxobacter</taxon>
    </lineage>
</organism>
<dbReference type="InterPro" id="IPR004610">
    <property type="entry name" value="RecJ"/>
</dbReference>
<dbReference type="STRING" id="36849.OXPF_14650"/>
<dbReference type="GO" id="GO:0003676">
    <property type="term" value="F:nucleic acid binding"/>
    <property type="evidence" value="ECO:0007669"/>
    <property type="project" value="InterPro"/>
</dbReference>
<dbReference type="InterPro" id="IPR001667">
    <property type="entry name" value="DDH_dom"/>
</dbReference>
<dbReference type="Pfam" id="PF17768">
    <property type="entry name" value="RecJ_OB"/>
    <property type="match status" value="1"/>
</dbReference>
<feature type="domain" description="RecJ OB" evidence="8">
    <location>
        <begin position="450"/>
        <end position="556"/>
    </location>
</feature>
<evidence type="ECO:0000256" key="5">
    <source>
        <dbReference type="ARBA" id="ARBA00022839"/>
    </source>
</evidence>
<dbReference type="EMBL" id="LKET01000028">
    <property type="protein sequence ID" value="KPU44987.1"/>
    <property type="molecule type" value="Genomic_DNA"/>
</dbReference>
<dbReference type="InterPro" id="IPR051673">
    <property type="entry name" value="SSDNA_exonuclease_RecJ"/>
</dbReference>
<dbReference type="Pfam" id="PF02272">
    <property type="entry name" value="DHHA1"/>
    <property type="match status" value="1"/>
</dbReference>
<keyword evidence="10" id="KW-1185">Reference proteome</keyword>
<feature type="domain" description="DHHA1" evidence="7">
    <location>
        <begin position="343"/>
        <end position="435"/>
    </location>
</feature>
<gene>
    <name evidence="9" type="primary">recJ</name>
    <name evidence="9" type="ORF">OXPF_14650</name>
</gene>
<feature type="domain" description="DDH" evidence="6">
    <location>
        <begin position="78"/>
        <end position="224"/>
    </location>
</feature>
<dbReference type="InterPro" id="IPR041122">
    <property type="entry name" value="RecJ_OB"/>
</dbReference>
<dbReference type="AlphaFoldDB" id="A0A0P8X2E9"/>
<proteinExistence type="inferred from homology"/>
<evidence type="ECO:0000259" key="7">
    <source>
        <dbReference type="Pfam" id="PF02272"/>
    </source>
</evidence>
<evidence type="ECO:0000256" key="4">
    <source>
        <dbReference type="ARBA" id="ARBA00022801"/>
    </source>
</evidence>
<name>A0A0P8X2E9_9CLOT</name>
<comment type="similarity">
    <text evidence="1">Belongs to the RecJ family.</text>
</comment>
<evidence type="ECO:0000313" key="9">
    <source>
        <dbReference type="EMBL" id="KPU44987.1"/>
    </source>
</evidence>